<protein>
    <submittedName>
        <fullName evidence="3">Uncharacterized protein</fullName>
    </submittedName>
</protein>
<evidence type="ECO:0000256" key="1">
    <source>
        <dbReference type="SAM" id="Coils"/>
    </source>
</evidence>
<proteinExistence type="predicted"/>
<evidence type="ECO:0000313" key="4">
    <source>
        <dbReference type="Proteomes" id="UP000559027"/>
    </source>
</evidence>
<name>A0A8H5LM26_9AGAR</name>
<keyword evidence="1" id="KW-0175">Coiled coil</keyword>
<dbReference type="OrthoDB" id="3204217at2759"/>
<feature type="region of interest" description="Disordered" evidence="2">
    <location>
        <begin position="603"/>
        <end position="662"/>
    </location>
</feature>
<dbReference type="EMBL" id="JAACJO010000002">
    <property type="protein sequence ID" value="KAF5362109.1"/>
    <property type="molecule type" value="Genomic_DNA"/>
</dbReference>
<feature type="compositionally biased region" description="Basic and acidic residues" evidence="2">
    <location>
        <begin position="647"/>
        <end position="662"/>
    </location>
</feature>
<feature type="coiled-coil region" evidence="1">
    <location>
        <begin position="675"/>
        <end position="716"/>
    </location>
</feature>
<dbReference type="Proteomes" id="UP000559027">
    <property type="component" value="Unassembled WGS sequence"/>
</dbReference>
<reference evidence="3 4" key="1">
    <citation type="journal article" date="2020" name="ISME J.">
        <title>Uncovering the hidden diversity of litter-decomposition mechanisms in mushroom-forming fungi.</title>
        <authorList>
            <person name="Floudas D."/>
            <person name="Bentzer J."/>
            <person name="Ahren D."/>
            <person name="Johansson T."/>
            <person name="Persson P."/>
            <person name="Tunlid A."/>
        </authorList>
    </citation>
    <scope>NUCLEOTIDE SEQUENCE [LARGE SCALE GENOMIC DNA]</scope>
    <source>
        <strain evidence="3 4">CBS 146.42</strain>
    </source>
</reference>
<feature type="compositionally biased region" description="Pro residues" evidence="2">
    <location>
        <begin position="60"/>
        <end position="70"/>
    </location>
</feature>
<keyword evidence="4" id="KW-1185">Reference proteome</keyword>
<feature type="compositionally biased region" description="Pro residues" evidence="2">
    <location>
        <begin position="16"/>
        <end position="27"/>
    </location>
</feature>
<dbReference type="AlphaFoldDB" id="A0A8H5LM26"/>
<evidence type="ECO:0000256" key="2">
    <source>
        <dbReference type="SAM" id="MobiDB-lite"/>
    </source>
</evidence>
<gene>
    <name evidence="3" type="ORF">D9756_002132</name>
</gene>
<feature type="compositionally biased region" description="Acidic residues" evidence="2">
    <location>
        <begin position="603"/>
        <end position="631"/>
    </location>
</feature>
<sequence>MPFPVSISFSSNTFPVRPPASIMPPLPASQKPHPNPAISSGVKRSRPLGLWKARRYGPALPTPPAAPTPSPHTEHPRRRIPPGSESDSDKEFYRDASPHSRALVTKHQSQQHQVRQDYFAAIPQPADDSSDDDSDSTRIARTRIMDVSTTAGPGDLSLSTSTFTYEDWLDLKQLFAKACEQYEFDDPSETLPLLRGVIHECHRCLLSYHDPYVLFSFSHPFAAQATLTKESGTQTPASTAQPGQKTRGRAANPEDIPTSFHTLLGTTLFFFGNSIAANPELALPGEPPIPVPYWIAALDVFESGEHLPSRIDSFVNATTYKSDNLSRDHTPPPREDWRMGVMWGRTLVALATEMADRHRNDPPPPEPEHFPSPFPTNTDYLKTGTIWDDEPEWPAESLFGLIAARRAPIARRMMLSNATPHEILQLAMDHFSRGIFYMPRHTSNSSALSRQTVSPQFSRSKSLYEIADEVLLLAEKLPDPEERKEWAVYAESILNQIHASQTRKYQGQSTAASASTSASKDIGDSRSVITEGLLAKAHGRTCLVIGSTMAEIIEEKMDEGPENEETIGSLMRSEEAEEVRAALLRAIDFFERARMYIVEDTLGDEEELEEEDDDEDMMSVDDDDEADDEQEAGVLMSASARARGKQRRDPKADEARRTRLEARRAARTEARRLYLQEAEEEKLQLSQYLAEALCSLANLTESKEQQEEYYRRAEAETGVRLFDEGDDEMDEGK</sequence>
<evidence type="ECO:0000313" key="3">
    <source>
        <dbReference type="EMBL" id="KAF5362109.1"/>
    </source>
</evidence>
<comment type="caution">
    <text evidence="3">The sequence shown here is derived from an EMBL/GenBank/DDBJ whole genome shotgun (WGS) entry which is preliminary data.</text>
</comment>
<organism evidence="3 4">
    <name type="scientific">Leucocoprinus leucothites</name>
    <dbReference type="NCBI Taxonomy" id="201217"/>
    <lineage>
        <taxon>Eukaryota</taxon>
        <taxon>Fungi</taxon>
        <taxon>Dikarya</taxon>
        <taxon>Basidiomycota</taxon>
        <taxon>Agaricomycotina</taxon>
        <taxon>Agaricomycetes</taxon>
        <taxon>Agaricomycetidae</taxon>
        <taxon>Agaricales</taxon>
        <taxon>Agaricineae</taxon>
        <taxon>Agaricaceae</taxon>
        <taxon>Leucocoprinus</taxon>
    </lineage>
</organism>
<feature type="region of interest" description="Disordered" evidence="2">
    <location>
        <begin position="1"/>
        <end position="93"/>
    </location>
</feature>
<accession>A0A8H5LM26</accession>
<feature type="region of interest" description="Disordered" evidence="2">
    <location>
        <begin position="228"/>
        <end position="252"/>
    </location>
</feature>
<feature type="compositionally biased region" description="Polar residues" evidence="2">
    <location>
        <begin position="228"/>
        <end position="244"/>
    </location>
</feature>